<reference evidence="2 3" key="1">
    <citation type="submission" date="2024-06" db="EMBL/GenBank/DDBJ databases">
        <title>Genomic Encyclopedia of Type Strains, Phase IV (KMG-IV): sequencing the most valuable type-strain genomes for metagenomic binning, comparative biology and taxonomic classification.</title>
        <authorList>
            <person name="Goeker M."/>
        </authorList>
    </citation>
    <scope>NUCLEOTIDE SEQUENCE [LARGE SCALE GENOMIC DNA]</scope>
    <source>
        <strain evidence="2 3">DSM 21460</strain>
    </source>
</reference>
<dbReference type="SUPFAM" id="SSF53756">
    <property type="entry name" value="UDP-Glycosyltransferase/glycogen phosphorylase"/>
    <property type="match status" value="1"/>
</dbReference>
<name>A0ABV2J8P3_9FIRM</name>
<dbReference type="RefSeq" id="WP_354367305.1">
    <property type="nucleotide sequence ID" value="NZ_JBEPMA010000003.1"/>
</dbReference>
<evidence type="ECO:0000259" key="1">
    <source>
        <dbReference type="Pfam" id="PF04230"/>
    </source>
</evidence>
<dbReference type="NCBIfam" id="TIGR03609">
    <property type="entry name" value="S_layer_CsaB"/>
    <property type="match status" value="1"/>
</dbReference>
<dbReference type="InterPro" id="IPR007345">
    <property type="entry name" value="Polysacch_pyruvyl_Trfase"/>
</dbReference>
<dbReference type="Proteomes" id="UP001549162">
    <property type="component" value="Unassembled WGS sequence"/>
</dbReference>
<dbReference type="InterPro" id="IPR019896">
    <property type="entry name" value="Polysacch_pyruvyl_Trfase_CsaB"/>
</dbReference>
<dbReference type="GO" id="GO:0016740">
    <property type="term" value="F:transferase activity"/>
    <property type="evidence" value="ECO:0007669"/>
    <property type="project" value="UniProtKB-KW"/>
</dbReference>
<gene>
    <name evidence="2" type="ORF">ABID14_000771</name>
</gene>
<dbReference type="PANTHER" id="PTHR36836">
    <property type="entry name" value="COLANIC ACID BIOSYNTHESIS PROTEIN WCAK"/>
    <property type="match status" value="1"/>
</dbReference>
<keyword evidence="3" id="KW-1185">Reference proteome</keyword>
<comment type="caution">
    <text evidence="2">The sequence shown here is derived from an EMBL/GenBank/DDBJ whole genome shotgun (WGS) entry which is preliminary data.</text>
</comment>
<dbReference type="EMBL" id="JBEPMA010000003">
    <property type="protein sequence ID" value="MET3617143.1"/>
    <property type="molecule type" value="Genomic_DNA"/>
</dbReference>
<organism evidence="2 3">
    <name type="scientific">Peptoniphilus olsenii</name>
    <dbReference type="NCBI Taxonomy" id="411570"/>
    <lineage>
        <taxon>Bacteria</taxon>
        <taxon>Bacillati</taxon>
        <taxon>Bacillota</taxon>
        <taxon>Tissierellia</taxon>
        <taxon>Tissierellales</taxon>
        <taxon>Peptoniphilaceae</taxon>
        <taxon>Peptoniphilus</taxon>
    </lineage>
</organism>
<dbReference type="Pfam" id="PF04230">
    <property type="entry name" value="PS_pyruv_trans"/>
    <property type="match status" value="1"/>
</dbReference>
<evidence type="ECO:0000313" key="2">
    <source>
        <dbReference type="EMBL" id="MET3617143.1"/>
    </source>
</evidence>
<keyword evidence="2" id="KW-0808">Transferase</keyword>
<protein>
    <submittedName>
        <fullName evidence="2">Polysaccharide pyruvyl transferase CsaB</fullName>
    </submittedName>
</protein>
<accession>A0ABV2J8P3</accession>
<feature type="domain" description="Polysaccharide pyruvyl transferase" evidence="1">
    <location>
        <begin position="14"/>
        <end position="297"/>
    </location>
</feature>
<proteinExistence type="predicted"/>
<evidence type="ECO:0000313" key="3">
    <source>
        <dbReference type="Proteomes" id="UP001549162"/>
    </source>
</evidence>
<sequence>MKKLVVSGYFGFDNSGDDAILKAMVSDFKKFNKDISITALSNNPSKTKEIYHINAVDRFKVTEVWKTLKESDILLSGGGSLLQDFTSTRSIIYYLAVILMAKIQGKKVYVYANGIGPIDKGFSRFLTKFVLNRVDYITLRDKLSEKFVKNLGVKNNNIKVTADPVFSLDVVSKIRVDEILKFEEITLTDKTIGFCLRDYKEDESLKIKFAQVVDKLIDDGYDVLLVPFHMPRDNVYSRDIAELSKNKDKVQVVKNTYSAGELMGIFNRLKILVAMRLHSLVYGANVNLPMVGIIYDPKVRAMVNELGIMEAVEVNDFSADELYLKVKRTLDNLESSKFTLAKNTEIMRKKAQTNIEIALELLENE</sequence>
<dbReference type="PANTHER" id="PTHR36836:SF1">
    <property type="entry name" value="COLANIC ACID BIOSYNTHESIS PROTEIN WCAK"/>
    <property type="match status" value="1"/>
</dbReference>